<evidence type="ECO:0000256" key="1">
    <source>
        <dbReference type="SAM" id="MobiDB-lite"/>
    </source>
</evidence>
<evidence type="ECO:0000313" key="4">
    <source>
        <dbReference type="Proteomes" id="UP001304300"/>
    </source>
</evidence>
<dbReference type="EMBL" id="CP136920">
    <property type="protein sequence ID" value="WOO40239.1"/>
    <property type="molecule type" value="Genomic_DNA"/>
</dbReference>
<dbReference type="Proteomes" id="UP001304300">
    <property type="component" value="Chromosome"/>
</dbReference>
<keyword evidence="2" id="KW-0812">Transmembrane</keyword>
<keyword evidence="2" id="KW-1133">Transmembrane helix</keyword>
<evidence type="ECO:0000313" key="3">
    <source>
        <dbReference type="EMBL" id="WOO40239.1"/>
    </source>
</evidence>
<reference evidence="3 4" key="1">
    <citation type="submission" date="2023-10" db="EMBL/GenBank/DDBJ databases">
        <title>Rubellicoccus peritrichatus gen. nov., sp. nov., isolated from an algae of coral reef tank.</title>
        <authorList>
            <person name="Luo J."/>
        </authorList>
    </citation>
    <scope>NUCLEOTIDE SEQUENCE [LARGE SCALE GENOMIC DNA]</scope>
    <source>
        <strain evidence="3 4">CR14</strain>
    </source>
</reference>
<feature type="transmembrane region" description="Helical" evidence="2">
    <location>
        <begin position="1974"/>
        <end position="1991"/>
    </location>
</feature>
<accession>A0AAQ3L965</accession>
<feature type="compositionally biased region" description="Polar residues" evidence="1">
    <location>
        <begin position="535"/>
        <end position="551"/>
    </location>
</feature>
<protein>
    <submittedName>
        <fullName evidence="3">Uncharacterized protein</fullName>
    </submittedName>
</protein>
<name>A0AAQ3L965_9BACT</name>
<dbReference type="KEGG" id="puo:RZN69_16585"/>
<dbReference type="RefSeq" id="WP_317832391.1">
    <property type="nucleotide sequence ID" value="NZ_CP136920.1"/>
</dbReference>
<feature type="region of interest" description="Disordered" evidence="1">
    <location>
        <begin position="1436"/>
        <end position="1467"/>
    </location>
</feature>
<keyword evidence="2" id="KW-0472">Membrane</keyword>
<sequence length="1997" mass="192136">MNFLSKSINATPSRINWSLLGLLFAIGQTTGQTPSLTPSSGFTTDTSDSSKYTATLPADVSNPSLPGSVILSAEGTSTPIELQIDLLATINYDPATPFYGSLFQFSTELGTPTAIDNRHPLVVNSHGPLTVSNIQAPDDPTVIGNAAIQALGRPNGNSNGIGSDVLVSVANDITVNGVGTGTPGAGDDPITLSPSALRTAQLSGVTAVSWGLQDSGNESDTVTGATVTVNTDESANITVNQSSDSVITAGISASSASGPGTKGYGTDEHGFHKVAVSHSGDITVNATTGVGIFANTTGAQKFDESSSEAFGGEVIVDLRESASIMSSGIGIFALSEVSPVSEKNTDTIQGGHVLVDLGDNTSITAGDDQGGSALAIGVLAVSASSNQLINPFSQSDGAINSKGDGKGGSVEVRNSGTIKSYGDTSAGIAALSIGGASVITSSDPNSNRNSYLGSNGEFKGGGEQVTVNNLSGGVITTQGLAAHGIVALSSASGGLLNNLEEAIRIDPNHPIGLTIGNGPDGPDDDSTIGHDGGSVSVTNAGKITTGDGSNDSQASVGILAQSIGGGGGSAGNKSSLFVGDQGGAGGNGGTVDVTTAASSVLTTNDANSVGILAQSIGGGGGNGGNAEGFFVAVGGSGGSGGDGGQINFSIDGSVSTKSDHSGGLIVQSVGGGGGHGGGATDYTAVVPVGTAVGGSGAKGGAGGQIGDPLNPNDTAAIKAGATITTIGDNSPGATIQSIAGGGGTGGGASSYDVAAGLSIAVAVGGSGGDGNAGGESMLINAGTITTGKEVIEPVFGLIANDGADSIGAIVQSIGGGGGHGGSASALALAFLAPLDEDPASFSVAVGTGGSGGGGGDGGTATFTNDGSITTWGDGAHGALVQSIGGGGGNGGDSKAYSAAIAAGAPSATFSVSHGGSGQAAGAGGSAQGTLDEKSVITTHGQNASGLVVQSIGGGGGNGGVGTASSRTVGSDGDEEDPINIDFTMALGGSGGNGGDGGEASAITRGMINTDGVGSKGIHIKSIGGGGGSAGGGSVGGGGTAYTTTLVIGATGGSGGDADSSSINNYAQIQTEKGDSTAILVQSIGGGGGAGGNAVAQEARVAADSYNYEITIGGQGGAGGKGGTTTVNNFGSLMTQGPRSNGITAQSIGGGGGVGGGGSAYSTANHAKIGSSNVGITVGGQGGGGGDGGAVNVIVSEAPIQTGGYASHGVVAQSVGGGGGIGGEASVDATSTINLGFAVKEGGGAGGQGGQVTVYQNDQVTTTGHQSVGVMAQSVGGGGGIASQGSDIKPFSFDVNLAPSVTFNFGINTDKGASDPSNGGDTTVNLNIANVEFPDISTNNSTTTEGDWSIGVLAQSVGAGGGKGDNITGTNSNSIPTLNIVMGSPQGHGSGGNVNVVAGTTRIGDMGLGTAHVSTGTDSSGYGAYGVLAQSIGGGGGMASDGSSASATGSSIQLGAESKEGSGGTRDGDAVSLTAKALSVETQGTAAHGIILQSIGGGGGVAGTGATRDYSGSLDGVDGPSITLGGAETYGAGQSLTMSEGNGNVTVTTSGDNAFGFVAQSIGSGGGIVTSKQTDGGITLGANLASDDKDPTDRGGGDIGGDTPFTFDEVSRITTHGKGSHGVVLQTIGGGGGIANPNSSGGIEISTTTRDASSHGYGGSINVNLDGHITTSGDGANGVIAQVIGGGGGLFRNFAGSTGGANSSGDGFNNGTIDITVGSKAKISTTGKNTNTIFAQNVTGNGNPGNFIAIEINGSVSSDQGTAIRAHGGADNSTDDAISTLRINQGGEVSSPFDQNAIHLQGANGTEIFQIANAGTITGGVFLDTVASGSGFLNAPTGTFNSGESVNAIMDDQGIFAIGGADHILQTQMEQNYTQNTGATLQFDVTSSTTFDQLVFGSAYGYFEGNIEINLLMQQLQVGDHLTLVTASTGNVGNSFSNNYTTQNATFLNMPDGMLLELFHRNGALFLDVIAVPEPGYAALLAGILAFAYLQINRRRGR</sequence>
<gene>
    <name evidence="3" type="ORF">RZN69_16585</name>
</gene>
<feature type="region of interest" description="Disordered" evidence="1">
    <location>
        <begin position="1581"/>
        <end position="1603"/>
    </location>
</feature>
<feature type="compositionally biased region" description="Low complexity" evidence="1">
    <location>
        <begin position="1439"/>
        <end position="1450"/>
    </location>
</feature>
<organism evidence="3 4">
    <name type="scientific">Rubellicoccus peritrichatus</name>
    <dbReference type="NCBI Taxonomy" id="3080537"/>
    <lineage>
        <taxon>Bacteria</taxon>
        <taxon>Pseudomonadati</taxon>
        <taxon>Verrucomicrobiota</taxon>
        <taxon>Opitutia</taxon>
        <taxon>Puniceicoccales</taxon>
        <taxon>Cerasicoccaceae</taxon>
        <taxon>Rubellicoccus</taxon>
    </lineage>
</organism>
<feature type="compositionally biased region" description="Basic and acidic residues" evidence="1">
    <location>
        <begin position="1585"/>
        <end position="1595"/>
    </location>
</feature>
<evidence type="ECO:0000256" key="2">
    <source>
        <dbReference type="SAM" id="Phobius"/>
    </source>
</evidence>
<proteinExistence type="predicted"/>
<feature type="region of interest" description="Disordered" evidence="1">
    <location>
        <begin position="515"/>
        <end position="551"/>
    </location>
</feature>
<feature type="region of interest" description="Disordered" evidence="1">
    <location>
        <begin position="956"/>
        <end position="975"/>
    </location>
</feature>
<keyword evidence="4" id="KW-1185">Reference proteome</keyword>